<gene>
    <name evidence="1" type="ORF">F4820DRAFT_421956</name>
</gene>
<organism evidence="1 2">
    <name type="scientific">Hypoxylon rubiginosum</name>
    <dbReference type="NCBI Taxonomy" id="110542"/>
    <lineage>
        <taxon>Eukaryota</taxon>
        <taxon>Fungi</taxon>
        <taxon>Dikarya</taxon>
        <taxon>Ascomycota</taxon>
        <taxon>Pezizomycotina</taxon>
        <taxon>Sordariomycetes</taxon>
        <taxon>Xylariomycetidae</taxon>
        <taxon>Xylariales</taxon>
        <taxon>Hypoxylaceae</taxon>
        <taxon>Hypoxylon</taxon>
    </lineage>
</organism>
<keyword evidence="2" id="KW-1185">Reference proteome</keyword>
<accession>A0ACB9YZW7</accession>
<comment type="caution">
    <text evidence="1">The sequence shown here is derived from an EMBL/GenBank/DDBJ whole genome shotgun (WGS) entry which is preliminary data.</text>
</comment>
<proteinExistence type="predicted"/>
<evidence type="ECO:0000313" key="1">
    <source>
        <dbReference type="EMBL" id="KAI4865014.1"/>
    </source>
</evidence>
<protein>
    <submittedName>
        <fullName evidence="1">NAD(P)-binding protein</fullName>
    </submittedName>
</protein>
<dbReference type="EMBL" id="MU393478">
    <property type="protein sequence ID" value="KAI4865014.1"/>
    <property type="molecule type" value="Genomic_DNA"/>
</dbReference>
<evidence type="ECO:0000313" key="2">
    <source>
        <dbReference type="Proteomes" id="UP001497700"/>
    </source>
</evidence>
<name>A0ACB9YZW7_9PEZI</name>
<dbReference type="Proteomes" id="UP001497700">
    <property type="component" value="Unassembled WGS sequence"/>
</dbReference>
<sequence length="278" mass="29335">MELTGFAFVIGGGSGISRAVCNAFAQCGVRGLLVADIDLEAAIKTATECKAVATDPSFRVETVHIDVSVPDLVEHATKRMAETFGRIDYCVNGAGILGHVSDIATSDLATFKRVLDINVQGTFLVLKSVSTVMASQPPQLVDTSLPARGVTRGAIVNIGSIASHIALPQSGQYVASKHAVLGLTKSAAMDNIKHNVRVNCVCPSWVDTPMIQALVTKDPQLGQKMLSTVPMGRFAVPEEIADVIMFLCSSKSSWVNGSYIMADGAMTLGPYIPDLGLN</sequence>
<reference evidence="1 2" key="1">
    <citation type="journal article" date="2022" name="New Phytol.">
        <title>Ecological generalism drives hyperdiversity of secondary metabolite gene clusters in xylarialean endophytes.</title>
        <authorList>
            <person name="Franco M.E.E."/>
            <person name="Wisecaver J.H."/>
            <person name="Arnold A.E."/>
            <person name="Ju Y.M."/>
            <person name="Slot J.C."/>
            <person name="Ahrendt S."/>
            <person name="Moore L.P."/>
            <person name="Eastman K.E."/>
            <person name="Scott K."/>
            <person name="Konkel Z."/>
            <person name="Mondo S.J."/>
            <person name="Kuo A."/>
            <person name="Hayes R.D."/>
            <person name="Haridas S."/>
            <person name="Andreopoulos B."/>
            <person name="Riley R."/>
            <person name="LaButti K."/>
            <person name="Pangilinan J."/>
            <person name="Lipzen A."/>
            <person name="Amirebrahimi M."/>
            <person name="Yan J."/>
            <person name="Adam C."/>
            <person name="Keymanesh K."/>
            <person name="Ng V."/>
            <person name="Louie K."/>
            <person name="Northen T."/>
            <person name="Drula E."/>
            <person name="Henrissat B."/>
            <person name="Hsieh H.M."/>
            <person name="Youens-Clark K."/>
            <person name="Lutzoni F."/>
            <person name="Miadlikowska J."/>
            <person name="Eastwood D.C."/>
            <person name="Hamelin R.C."/>
            <person name="Grigoriev I.V."/>
            <person name="U'Ren J.M."/>
        </authorList>
    </citation>
    <scope>NUCLEOTIDE SEQUENCE [LARGE SCALE GENOMIC DNA]</scope>
    <source>
        <strain evidence="1 2">CBS 119005</strain>
    </source>
</reference>